<keyword evidence="1" id="KW-0812">Transmembrane</keyword>
<evidence type="ECO:0000256" key="1">
    <source>
        <dbReference type="SAM" id="Phobius"/>
    </source>
</evidence>
<dbReference type="EMBL" id="QGNW01001225">
    <property type="protein sequence ID" value="RVW49526.1"/>
    <property type="molecule type" value="Genomic_DNA"/>
</dbReference>
<name>A0A438EP57_VITVI</name>
<sequence>MVSIFKSTIWGINFIYNYLSLFTCIYFCIRNTCKVIELYSLPCGSTYSKTIIQFPIEPTNSGESSENNDASTLSVSNFSNVEKVDGGEDVEYIALDVLQWRWPGEQQSSMVSSDSDRVVNPQDMGTHSFLEVGAAALLVVTWKLK</sequence>
<evidence type="ECO:0000313" key="2">
    <source>
        <dbReference type="EMBL" id="RVW49526.1"/>
    </source>
</evidence>
<proteinExistence type="predicted"/>
<feature type="transmembrane region" description="Helical" evidence="1">
    <location>
        <begin position="12"/>
        <end position="29"/>
    </location>
</feature>
<dbReference type="Proteomes" id="UP000288805">
    <property type="component" value="Unassembled WGS sequence"/>
</dbReference>
<organism evidence="2 3">
    <name type="scientific">Vitis vinifera</name>
    <name type="common">Grape</name>
    <dbReference type="NCBI Taxonomy" id="29760"/>
    <lineage>
        <taxon>Eukaryota</taxon>
        <taxon>Viridiplantae</taxon>
        <taxon>Streptophyta</taxon>
        <taxon>Embryophyta</taxon>
        <taxon>Tracheophyta</taxon>
        <taxon>Spermatophyta</taxon>
        <taxon>Magnoliopsida</taxon>
        <taxon>eudicotyledons</taxon>
        <taxon>Gunneridae</taxon>
        <taxon>Pentapetalae</taxon>
        <taxon>rosids</taxon>
        <taxon>Vitales</taxon>
        <taxon>Vitaceae</taxon>
        <taxon>Viteae</taxon>
        <taxon>Vitis</taxon>
    </lineage>
</organism>
<keyword evidence="1" id="KW-0472">Membrane</keyword>
<dbReference type="OrthoDB" id="1905883at2759"/>
<gene>
    <name evidence="2" type="ORF">CK203_092810</name>
</gene>
<evidence type="ECO:0000313" key="3">
    <source>
        <dbReference type="Proteomes" id="UP000288805"/>
    </source>
</evidence>
<keyword evidence="1" id="KW-1133">Transmembrane helix</keyword>
<protein>
    <submittedName>
        <fullName evidence="2">Uncharacterized protein</fullName>
    </submittedName>
</protein>
<comment type="caution">
    <text evidence="2">The sequence shown here is derived from an EMBL/GenBank/DDBJ whole genome shotgun (WGS) entry which is preliminary data.</text>
</comment>
<accession>A0A438EP57</accession>
<reference evidence="2 3" key="1">
    <citation type="journal article" date="2018" name="PLoS Genet.">
        <title>Population sequencing reveals clonal diversity and ancestral inbreeding in the grapevine cultivar Chardonnay.</title>
        <authorList>
            <person name="Roach M.J."/>
            <person name="Johnson D.L."/>
            <person name="Bohlmann J."/>
            <person name="van Vuuren H.J."/>
            <person name="Jones S.J."/>
            <person name="Pretorius I.S."/>
            <person name="Schmidt S.A."/>
            <person name="Borneman A.R."/>
        </authorList>
    </citation>
    <scope>NUCLEOTIDE SEQUENCE [LARGE SCALE GENOMIC DNA]</scope>
    <source>
        <strain evidence="3">cv. Chardonnay</strain>
        <tissue evidence="2">Leaf</tissue>
    </source>
</reference>
<dbReference type="AlphaFoldDB" id="A0A438EP57"/>
<dbReference type="PANTHER" id="PTHR34958">
    <property type="entry name" value="CONDITIONAL LOSS-OF-GROWTH 1"/>
    <property type="match status" value="1"/>
</dbReference>
<dbReference type="PANTHER" id="PTHR34958:SF1">
    <property type="entry name" value="ARMADILLO-LIKE HELICAL DOMAIN-CONTAINING PROTEIN"/>
    <property type="match status" value="1"/>
</dbReference>